<dbReference type="EMBL" id="JROO01000008">
    <property type="protein sequence ID" value="KIH99866.1"/>
    <property type="molecule type" value="Genomic_DNA"/>
</dbReference>
<evidence type="ECO:0000313" key="6">
    <source>
        <dbReference type="Proteomes" id="UP000031675"/>
    </source>
</evidence>
<dbReference type="STRING" id="183763.LP52_04955"/>
<keyword evidence="1" id="KW-0732">Signal</keyword>
<protein>
    <recommendedName>
        <fullName evidence="4">DUF4352 domain-containing protein</fullName>
    </recommendedName>
</protein>
<sequence>MSTGAKVGIGCGIATVTGFILMMGGCAVLILAAPDTADTDPGAPAPAADADDGGGEGSAEAPAEESYVVGDTVSHGSWDITVTSVEQGVGSVEDEFGLTEEPRGQYVVMELTVVNTGSEAAYFEARDQVLMDADGAMYEYDIPASSGLDWLEKINPGTEATGNIVFDVPTDFGLDHILVNGEGSFADGVRVDLKG</sequence>
<dbReference type="Pfam" id="PF11611">
    <property type="entry name" value="DUF4352"/>
    <property type="match status" value="1"/>
</dbReference>
<evidence type="ECO:0000256" key="1">
    <source>
        <dbReference type="ARBA" id="ARBA00022729"/>
    </source>
</evidence>
<evidence type="ECO:0000256" key="2">
    <source>
        <dbReference type="SAM" id="MobiDB-lite"/>
    </source>
</evidence>
<dbReference type="Gene3D" id="2.60.40.1240">
    <property type="match status" value="1"/>
</dbReference>
<name>A0A0C2JEV4_9ACTN</name>
<comment type="caution">
    <text evidence="5">The sequence shown here is derived from an EMBL/GenBank/DDBJ whole genome shotgun (WGS) entry which is preliminary data.</text>
</comment>
<feature type="domain" description="DUF4352" evidence="4">
    <location>
        <begin position="68"/>
        <end position="171"/>
    </location>
</feature>
<dbReference type="InterPro" id="IPR029051">
    <property type="entry name" value="DUF4352"/>
</dbReference>
<evidence type="ECO:0000313" key="5">
    <source>
        <dbReference type="EMBL" id="KIH99866.1"/>
    </source>
</evidence>
<dbReference type="AlphaFoldDB" id="A0A0C2JEV4"/>
<dbReference type="InterPro" id="IPR029050">
    <property type="entry name" value="Immunoprotect_excell_Ig-like"/>
</dbReference>
<reference evidence="6" key="1">
    <citation type="journal article" date="2015" name="Chem. Biol.">
        <title>Structure, bioactivity, and resistance mechanism of streptomonomicin, an unusual lasso Peptide from an understudied halophilic actinomycete.</title>
        <authorList>
            <person name="Metelev M."/>
            <person name="Tietz J.I."/>
            <person name="Melby J.O."/>
            <person name="Blair P.M."/>
            <person name="Zhu L."/>
            <person name="Livnat I."/>
            <person name="Severinov K."/>
            <person name="Mitchell D.A."/>
        </authorList>
    </citation>
    <scope>NUCLEOTIDE SEQUENCE [LARGE SCALE GENOMIC DNA]</scope>
    <source>
        <strain evidence="6">YIM 90003</strain>
    </source>
</reference>
<evidence type="ECO:0000256" key="3">
    <source>
        <dbReference type="SAM" id="Phobius"/>
    </source>
</evidence>
<evidence type="ECO:0000259" key="4">
    <source>
        <dbReference type="Pfam" id="PF11611"/>
    </source>
</evidence>
<gene>
    <name evidence="5" type="ORF">LP52_04955</name>
</gene>
<proteinExistence type="predicted"/>
<keyword evidence="6" id="KW-1185">Reference proteome</keyword>
<dbReference type="Proteomes" id="UP000031675">
    <property type="component" value="Unassembled WGS sequence"/>
</dbReference>
<keyword evidence="3" id="KW-0472">Membrane</keyword>
<keyword evidence="3" id="KW-0812">Transmembrane</keyword>
<accession>A0A0C2JEV4</accession>
<feature type="region of interest" description="Disordered" evidence="2">
    <location>
        <begin position="40"/>
        <end position="63"/>
    </location>
</feature>
<keyword evidence="3" id="KW-1133">Transmembrane helix</keyword>
<organism evidence="5 6">
    <name type="scientific">Streptomonospora alba</name>
    <dbReference type="NCBI Taxonomy" id="183763"/>
    <lineage>
        <taxon>Bacteria</taxon>
        <taxon>Bacillati</taxon>
        <taxon>Actinomycetota</taxon>
        <taxon>Actinomycetes</taxon>
        <taxon>Streptosporangiales</taxon>
        <taxon>Nocardiopsidaceae</taxon>
        <taxon>Streptomonospora</taxon>
    </lineage>
</organism>
<dbReference type="PROSITE" id="PS51257">
    <property type="entry name" value="PROKAR_LIPOPROTEIN"/>
    <property type="match status" value="1"/>
</dbReference>
<feature type="transmembrane region" description="Helical" evidence="3">
    <location>
        <begin position="7"/>
        <end position="32"/>
    </location>
</feature>